<accession>A0A4P9Z7D3</accession>
<feature type="coiled-coil region" evidence="8">
    <location>
        <begin position="419"/>
        <end position="474"/>
    </location>
</feature>
<dbReference type="InterPro" id="IPR025977">
    <property type="entry name" value="Cnd3_C"/>
</dbReference>
<dbReference type="GO" id="GO:0007076">
    <property type="term" value="P:mitotic chromosome condensation"/>
    <property type="evidence" value="ECO:0007669"/>
    <property type="project" value="InterPro"/>
</dbReference>
<evidence type="ECO:0000313" key="12">
    <source>
        <dbReference type="EMBL" id="RKP31145.1"/>
    </source>
</evidence>
<dbReference type="GO" id="GO:0000796">
    <property type="term" value="C:condensin complex"/>
    <property type="evidence" value="ECO:0007669"/>
    <property type="project" value="InterPro"/>
</dbReference>
<dbReference type="EMBL" id="ML004902">
    <property type="protein sequence ID" value="RKP28368.1"/>
    <property type="molecule type" value="Genomic_DNA"/>
</dbReference>
<reference evidence="11" key="2">
    <citation type="submission" date="2018-08" db="EMBL/GenBank/DDBJ databases">
        <title>Leveraging single-cell genomics to expand the Fungal Tree of Life.</title>
        <authorList>
            <consortium name="DOE Joint Genome Institute"/>
            <person name="Ahrendt S.R."/>
            <person name="Quandt C.A."/>
            <person name="Ciobanu D."/>
            <person name="Clum A."/>
            <person name="Salamov A."/>
            <person name="Andreopoulos B."/>
            <person name="Cheng J.-F."/>
            <person name="Woyke T."/>
            <person name="Pelin A."/>
            <person name="Henrissat B."/>
            <person name="Reynolds N."/>
            <person name="Benny G.L."/>
            <person name="Smith M.E."/>
            <person name="James T.Y."/>
            <person name="Grigoriev I.V."/>
        </authorList>
    </citation>
    <scope>NUCLEOTIDE SEQUENCE</scope>
    <source>
        <strain evidence="11">Baker2002</strain>
    </source>
</reference>
<feature type="compositionally biased region" description="Basic and acidic residues" evidence="9">
    <location>
        <begin position="688"/>
        <end position="701"/>
    </location>
</feature>
<keyword evidence="8" id="KW-0175">Coiled coil</keyword>
<evidence type="ECO:0000313" key="13">
    <source>
        <dbReference type="Proteomes" id="UP000268321"/>
    </source>
</evidence>
<feature type="coiled-coil region" evidence="8">
    <location>
        <begin position="501"/>
        <end position="549"/>
    </location>
</feature>
<feature type="region of interest" description="Disordered" evidence="9">
    <location>
        <begin position="661"/>
        <end position="716"/>
    </location>
</feature>
<evidence type="ECO:0000256" key="6">
    <source>
        <dbReference type="ARBA" id="ARBA00023067"/>
    </source>
</evidence>
<keyword evidence="5" id="KW-0498">Mitosis</keyword>
<comment type="similarity">
    <text evidence="2">Belongs to the CND3 (condensin subunit 3) family.</text>
</comment>
<dbReference type="InterPro" id="IPR027165">
    <property type="entry name" value="CND3"/>
</dbReference>
<protein>
    <recommendedName>
        <fullName evidence="10">Nuclear condensin complex subunit 3 C-terminal domain-containing protein</fullName>
    </recommendedName>
</protein>
<keyword evidence="13" id="KW-1185">Reference proteome</keyword>
<evidence type="ECO:0000259" key="10">
    <source>
        <dbReference type="Pfam" id="PF12719"/>
    </source>
</evidence>
<evidence type="ECO:0000256" key="2">
    <source>
        <dbReference type="ARBA" id="ARBA00006533"/>
    </source>
</evidence>
<keyword evidence="3" id="KW-0158">Chromosome</keyword>
<feature type="compositionally biased region" description="Acidic residues" evidence="9">
    <location>
        <begin position="669"/>
        <end position="682"/>
    </location>
</feature>
<evidence type="ECO:0000256" key="9">
    <source>
        <dbReference type="SAM" id="MobiDB-lite"/>
    </source>
</evidence>
<feature type="domain" description="Nuclear condensin complex subunit 3 C-terminal" evidence="10">
    <location>
        <begin position="729"/>
        <end position="1026"/>
    </location>
</feature>
<organism evidence="11 13">
    <name type="scientific">Metschnikowia bicuspidata</name>
    <dbReference type="NCBI Taxonomy" id="27322"/>
    <lineage>
        <taxon>Eukaryota</taxon>
        <taxon>Fungi</taxon>
        <taxon>Dikarya</taxon>
        <taxon>Ascomycota</taxon>
        <taxon>Saccharomycotina</taxon>
        <taxon>Pichiomycetes</taxon>
        <taxon>Metschnikowiaceae</taxon>
        <taxon>Metschnikowia</taxon>
    </lineage>
</organism>
<feature type="region of interest" description="Disordered" evidence="9">
    <location>
        <begin position="1087"/>
        <end position="1156"/>
    </location>
</feature>
<dbReference type="PANTHER" id="PTHR14418:SF5">
    <property type="entry name" value="CONDENSIN COMPLEX SUBUNIT 3"/>
    <property type="match status" value="1"/>
</dbReference>
<proteinExistence type="inferred from homology"/>
<dbReference type="PANTHER" id="PTHR14418">
    <property type="entry name" value="CONDENSIN COMPLEX SUBUNIT 3-RELATED"/>
    <property type="match status" value="1"/>
</dbReference>
<dbReference type="GO" id="GO:0000793">
    <property type="term" value="C:condensed chromosome"/>
    <property type="evidence" value="ECO:0007669"/>
    <property type="project" value="TreeGrafter"/>
</dbReference>
<evidence type="ECO:0000256" key="4">
    <source>
        <dbReference type="ARBA" id="ARBA00022618"/>
    </source>
</evidence>
<dbReference type="GO" id="GO:0051301">
    <property type="term" value="P:cell division"/>
    <property type="evidence" value="ECO:0007669"/>
    <property type="project" value="UniProtKB-KW"/>
</dbReference>
<evidence type="ECO:0000313" key="11">
    <source>
        <dbReference type="EMBL" id="RKP28368.1"/>
    </source>
</evidence>
<dbReference type="AlphaFoldDB" id="A0A4P9Z7D3"/>
<comment type="subcellular location">
    <subcellularLocation>
        <location evidence="1">Chromosome</location>
    </subcellularLocation>
</comment>
<dbReference type="InterPro" id="IPR016024">
    <property type="entry name" value="ARM-type_fold"/>
</dbReference>
<dbReference type="SUPFAM" id="SSF48371">
    <property type="entry name" value="ARM repeat"/>
    <property type="match status" value="1"/>
</dbReference>
<gene>
    <name evidence="12" type="ORF">METBISCDRAFT_14763</name>
    <name evidence="11" type="ORF">METBISCDRAFT_20774</name>
</gene>
<evidence type="ECO:0000256" key="1">
    <source>
        <dbReference type="ARBA" id="ARBA00004286"/>
    </source>
</evidence>
<dbReference type="OrthoDB" id="27187at2759"/>
<evidence type="ECO:0000256" key="8">
    <source>
        <dbReference type="SAM" id="Coils"/>
    </source>
</evidence>
<reference evidence="13" key="1">
    <citation type="journal article" date="2018" name="Nat. Microbiol.">
        <title>Leveraging single-cell genomics to expand the fungal tree of life.</title>
        <authorList>
            <person name="Ahrendt S.R."/>
            <person name="Quandt C.A."/>
            <person name="Ciobanu D."/>
            <person name="Clum A."/>
            <person name="Salamov A."/>
            <person name="Andreopoulos B."/>
            <person name="Cheng J.F."/>
            <person name="Woyke T."/>
            <person name="Pelin A."/>
            <person name="Henrissat B."/>
            <person name="Reynolds N.K."/>
            <person name="Benny G.L."/>
            <person name="Smith M.E."/>
            <person name="James T.Y."/>
            <person name="Grigoriev I.V."/>
        </authorList>
    </citation>
    <scope>NUCLEOTIDE SEQUENCE [LARGE SCALE GENOMIC DNA]</scope>
    <source>
        <strain evidence="13">Baker2002</strain>
    </source>
</reference>
<evidence type="ECO:0000256" key="3">
    <source>
        <dbReference type="ARBA" id="ARBA00022454"/>
    </source>
</evidence>
<keyword evidence="6" id="KW-0226">DNA condensation</keyword>
<evidence type="ECO:0000256" key="5">
    <source>
        <dbReference type="ARBA" id="ARBA00022776"/>
    </source>
</evidence>
<sequence length="1176" mass="132684">MTVARPTLKQIEEYDDFGAITNAVSHVFADAQASVSGHRKLVVQLRKIQTRAIHIGHEEQFNFQFTKTVSKMLRLKKCEPSGDRIAKFCSLFVATMVKQESERPTTRPEAPVWGNEPGNGATSDAVQEKENVLCEFFDYLVRHLLRGIESKYKEVRYRIAQLLAYLVGSITEMDEQLFCALGYLLSRRLYDQEATVRIQAVVAMSRFQYYDDSDADELKAATKALINALRHDDSPEVRRAALLNLAKTKHTMPALMERARDVNVINRRLVYSRVSRELPPFADLDLALKEEILKWGLNDREESVSSAAKSLILAHWLPQVDDNILAFLEHVQVVDSDAMPLVMNVIFEHRRDRFSAITIPREFWKELTVERAFFIRSFFDFCVHNNLFESIDQNIPELTRLLLVVQEYLRLRTSILAANAALEEEYRSYHGKKENLRRLVDNGLGEPRDLKRKMDKVEAAVAEMQNAVAGLDARILKTRGQIKACNATTRKARGNLLQPKLDALAQELEVQTAEKNELARVLREHTAALAELEVQLKEAEKAQHHRETERDKFLENTGDLERRYLPLGDQKKDLEFVIEQILCVIKGCDFADVAGTRRLMPIVTSALTNDKLNERNVAICVRILRKASLDENYFSQLCTEIITDIRDSALGENDETFVSAASLFGDDGGNGDDMDEDDDMDENSQNRTKTDTEAPLDREDSPDALADDNPPEKRLKIAPALPPDHLLIHCLTVLQYYLEVAEDTKCNSYQLDTLIDTLIRPALVNNKNTTIRFLGYKTLGLFSLIDEGLGASNLKFFGISASKAHEEDLKALCMQIIFDIVSSHGVRILDIDGEDAVDSLSLARLFYRLLKNPEMPRLQAVVAEGLCKLFLADLLVDFGRGEVDGADDDTLQEMQLLLTLVMAYFHPANADNQELRQVLAFCIPVYCFSHTEHQIKISSVSGDVFYCMFRTDSDFAAHDTLVPALTVLQQLIYWCDPRNVIHARPETVEKSTSHFWQALKLLQIIEQDSPKPIKRLIINSLARLSLSEHLGSEALKGLVIAINDTRAHIETHKNDPGFSLDMTTERNFDKFLAFVRDLAAKAEELELQGDRGSATTSRATSRSSSRAGSRTPSRSVSRQPSRELSVGPRAVVLSEGAADARESEGTPDTDANVQQKLEHIDKMLAEEADVEYSDVE</sequence>
<dbReference type="EMBL" id="ML004446">
    <property type="protein sequence ID" value="RKP31145.1"/>
    <property type="molecule type" value="Genomic_DNA"/>
</dbReference>
<evidence type="ECO:0000256" key="7">
    <source>
        <dbReference type="ARBA" id="ARBA00023306"/>
    </source>
</evidence>
<dbReference type="Proteomes" id="UP000268321">
    <property type="component" value="Unassembled WGS sequence"/>
</dbReference>
<feature type="compositionally biased region" description="Low complexity" evidence="9">
    <location>
        <begin position="1091"/>
        <end position="1115"/>
    </location>
</feature>
<keyword evidence="4" id="KW-0132">Cell division</keyword>
<name>A0A4P9Z7D3_9ASCO</name>
<keyword evidence="7" id="KW-0131">Cell cycle</keyword>
<dbReference type="Pfam" id="PF12719">
    <property type="entry name" value="Cnd3"/>
    <property type="match status" value="1"/>
</dbReference>
<dbReference type="InterPro" id="IPR011989">
    <property type="entry name" value="ARM-like"/>
</dbReference>
<dbReference type="Gene3D" id="1.25.10.10">
    <property type="entry name" value="Leucine-rich Repeat Variant"/>
    <property type="match status" value="1"/>
</dbReference>